<proteinExistence type="predicted"/>
<accession>A0A641AS55</accession>
<dbReference type="Pfam" id="PF03061">
    <property type="entry name" value="4HBT"/>
    <property type="match status" value="1"/>
</dbReference>
<dbReference type="InterPro" id="IPR048654">
    <property type="entry name" value="RHA1_ro05818_N"/>
</dbReference>
<dbReference type="InterPro" id="IPR029069">
    <property type="entry name" value="HotDog_dom_sf"/>
</dbReference>
<dbReference type="Pfam" id="PF20859">
    <property type="entry name" value="RHA1_ro05818_N"/>
    <property type="match status" value="1"/>
</dbReference>
<dbReference type="EMBL" id="SDPP02000001">
    <property type="protein sequence ID" value="KAA1379881.1"/>
    <property type="molecule type" value="Genomic_DNA"/>
</dbReference>
<dbReference type="Gene3D" id="1.20.58.350">
    <property type="entry name" value="Thioesterase/thiol ester dehydrase-isomerase"/>
    <property type="match status" value="1"/>
</dbReference>
<protein>
    <submittedName>
        <fullName evidence="3">PaaI family thioesterase</fullName>
    </submittedName>
</protein>
<gene>
    <name evidence="3" type="ORF">ESP62_001325</name>
</gene>
<evidence type="ECO:0000313" key="4">
    <source>
        <dbReference type="Proteomes" id="UP001515100"/>
    </source>
</evidence>
<feature type="domain" description="Thioesterase" evidence="1">
    <location>
        <begin position="120"/>
        <end position="190"/>
    </location>
</feature>
<evidence type="ECO:0000259" key="2">
    <source>
        <dbReference type="Pfam" id="PF20859"/>
    </source>
</evidence>
<evidence type="ECO:0000313" key="3">
    <source>
        <dbReference type="EMBL" id="KAA1379881.1"/>
    </source>
</evidence>
<dbReference type="SUPFAM" id="SSF54637">
    <property type="entry name" value="Thioesterase/thiol ester dehydrase-isomerase"/>
    <property type="match status" value="1"/>
</dbReference>
<comment type="caution">
    <text evidence="3">The sequence shown here is derived from an EMBL/GenBank/DDBJ whole genome shotgun (WGS) entry which is preliminary data.</text>
</comment>
<organism evidence="3 4">
    <name type="scientific">Aeromicrobium fastidiosum</name>
    <dbReference type="NCBI Taxonomy" id="52699"/>
    <lineage>
        <taxon>Bacteria</taxon>
        <taxon>Bacillati</taxon>
        <taxon>Actinomycetota</taxon>
        <taxon>Actinomycetes</taxon>
        <taxon>Propionibacteriales</taxon>
        <taxon>Nocardioidaceae</taxon>
        <taxon>Aeromicrobium</taxon>
    </lineage>
</organism>
<dbReference type="InterPro" id="IPR006683">
    <property type="entry name" value="Thioestr_dom"/>
</dbReference>
<keyword evidence="4" id="KW-1185">Reference proteome</keyword>
<dbReference type="PANTHER" id="PTHR47260:SF1">
    <property type="entry name" value="UPF0644 PROTEIN PB2B4.06"/>
    <property type="match status" value="1"/>
</dbReference>
<feature type="domain" description="RHA1-ro05818 N-terminal helical" evidence="2">
    <location>
        <begin position="10"/>
        <end position="66"/>
    </location>
</feature>
<dbReference type="RefSeq" id="WP_129179818.1">
    <property type="nucleotide sequence ID" value="NZ_JAGIOG010000001.1"/>
</dbReference>
<evidence type="ECO:0000259" key="1">
    <source>
        <dbReference type="Pfam" id="PF03061"/>
    </source>
</evidence>
<reference evidence="3" key="1">
    <citation type="submission" date="2019-09" db="EMBL/GenBank/DDBJ databases">
        <authorList>
            <person name="Li J."/>
        </authorList>
    </citation>
    <scope>NUCLEOTIDE SEQUENCE [LARGE SCALE GENOMIC DNA]</scope>
    <source>
        <strain evidence="3">NRBC 14897</strain>
    </source>
</reference>
<name>A0A641AS55_9ACTN</name>
<dbReference type="PANTHER" id="PTHR47260">
    <property type="entry name" value="UPF0644 PROTEIN PB2B4.06"/>
    <property type="match status" value="1"/>
</dbReference>
<dbReference type="CDD" id="cd03443">
    <property type="entry name" value="PaaI_thioesterase"/>
    <property type="match status" value="1"/>
</dbReference>
<dbReference type="Gene3D" id="3.10.129.10">
    <property type="entry name" value="Hotdog Thioesterase"/>
    <property type="match status" value="1"/>
</dbReference>
<dbReference type="InterPro" id="IPR052061">
    <property type="entry name" value="PTE-AB_protein"/>
</dbReference>
<dbReference type="AlphaFoldDB" id="A0A641AS55"/>
<sequence length="208" mass="22319">MSSVREPVVLTAEPRGEGLDVAVAAARRVVEALLLAGDGTALDMSDVAARLEAVAERLERHAPTLQQRMVDMWAGDGVTRHDPVVGSENALAPPLRFLGRDDGSVESRTTLGLPYQGPPGVIHGGISALLLDHALDFANQWAGVSGMTGTLTVRYHRPAPLFVELVITARQETVEGRKIRTTGELHADGELCVTAEAIFIDKHLPRPR</sequence>
<dbReference type="Proteomes" id="UP001515100">
    <property type="component" value="Unassembled WGS sequence"/>
</dbReference>
<dbReference type="OrthoDB" id="5242242at2"/>